<dbReference type="Gene3D" id="1.25.10.10">
    <property type="entry name" value="Leucine-rich Repeat Variant"/>
    <property type="match status" value="2"/>
</dbReference>
<protein>
    <recommendedName>
        <fullName evidence="3">HEAT repeat protein</fullName>
    </recommendedName>
</protein>
<dbReference type="Proteomes" id="UP001143480">
    <property type="component" value="Unassembled WGS sequence"/>
</dbReference>
<reference evidence="1" key="1">
    <citation type="journal article" date="2014" name="Int. J. Syst. Evol. Microbiol.">
        <title>Complete genome sequence of Corynebacterium casei LMG S-19264T (=DSM 44701T), isolated from a smear-ripened cheese.</title>
        <authorList>
            <consortium name="US DOE Joint Genome Institute (JGI-PGF)"/>
            <person name="Walter F."/>
            <person name="Albersmeier A."/>
            <person name="Kalinowski J."/>
            <person name="Ruckert C."/>
        </authorList>
    </citation>
    <scope>NUCLEOTIDE SEQUENCE</scope>
    <source>
        <strain evidence="1">VKM Ac-1321</strain>
    </source>
</reference>
<gene>
    <name evidence="1" type="ORF">GCM10017581_073120</name>
</gene>
<organism evidence="1 2">
    <name type="scientific">Dactylosporangium matsuzakiense</name>
    <dbReference type="NCBI Taxonomy" id="53360"/>
    <lineage>
        <taxon>Bacteria</taxon>
        <taxon>Bacillati</taxon>
        <taxon>Actinomycetota</taxon>
        <taxon>Actinomycetes</taxon>
        <taxon>Micromonosporales</taxon>
        <taxon>Micromonosporaceae</taxon>
        <taxon>Dactylosporangium</taxon>
    </lineage>
</organism>
<sequence length="689" mass="71051">MHGMLRELDAVAWPDLTHAYGEADDVPDLLRRLAGGEPEALHALYGNIWHQGTVYEATAFAVPFLIELLDAPATDVVGILRLLAAIAGGSSYMDVHQRYLPASQQGSDELAAQIAQELAWVAAARAAVSAGRPAYARLLSASPAEDVRAAAAYTLAALDPATTDTVALQARAADDPSPIVRASAMLALSARAVVDPAHLDDPEPLPRVAAAMAHILNGGAVTGSLAAILGRDAPAALPSVPLLPWESDDPLAWVLSVAGPDWRAQVRVLAAWLEHPDPAVRSGAVYAAEDPMRTWRAATAALAPLLAARLDDPEPAVRHWAATHLAAAGRAAGARSADALWGLIERSPGLDATAARALTALVSVADARADGLLARVLAAPDAPPAAPPSATERLGLLTAAAGERDPAVGWHRAVRERMSGIGDAAAELVFDLPAVQPALARLGSWATETRTAIIPAIARARPGHEQNVLIAAAARIGAGAVPDYVAMLRVEHPPAAAIEALGGLGAAAAPALPELRRLLGHAELTVRLPAAAAYARVTGDPGPLLALAEEGLRGERMWQRNEALHALPAAGRAAGPLAPLIAALLTDDDDWTSMRAAGAYWHATGDAERAVPALLRHTTSRPLGLAAVACLGEIGPPAAAALPALRAAIDAPDRQPHSDSSWGHDDDLWLDACTAAVARITGPGGPGVR</sequence>
<accession>A0A9W6KR21</accession>
<reference evidence="1" key="2">
    <citation type="submission" date="2023-01" db="EMBL/GenBank/DDBJ databases">
        <authorList>
            <person name="Sun Q."/>
            <person name="Evtushenko L."/>
        </authorList>
    </citation>
    <scope>NUCLEOTIDE SEQUENCE</scope>
    <source>
        <strain evidence="1">VKM Ac-1321</strain>
    </source>
</reference>
<name>A0A9W6KR21_9ACTN</name>
<dbReference type="InterPro" id="IPR011989">
    <property type="entry name" value="ARM-like"/>
</dbReference>
<comment type="caution">
    <text evidence="1">The sequence shown here is derived from an EMBL/GenBank/DDBJ whole genome shotgun (WGS) entry which is preliminary data.</text>
</comment>
<evidence type="ECO:0000313" key="2">
    <source>
        <dbReference type="Proteomes" id="UP001143480"/>
    </source>
</evidence>
<proteinExistence type="predicted"/>
<evidence type="ECO:0000313" key="1">
    <source>
        <dbReference type="EMBL" id="GLL05565.1"/>
    </source>
</evidence>
<dbReference type="AlphaFoldDB" id="A0A9W6KR21"/>
<evidence type="ECO:0008006" key="3">
    <source>
        <dbReference type="Google" id="ProtNLM"/>
    </source>
</evidence>
<dbReference type="EMBL" id="BSFP01000060">
    <property type="protein sequence ID" value="GLL05565.1"/>
    <property type="molecule type" value="Genomic_DNA"/>
</dbReference>
<keyword evidence="2" id="KW-1185">Reference proteome</keyword>
<dbReference type="SUPFAM" id="SSF48371">
    <property type="entry name" value="ARM repeat"/>
    <property type="match status" value="1"/>
</dbReference>
<dbReference type="InterPro" id="IPR016024">
    <property type="entry name" value="ARM-type_fold"/>
</dbReference>